<accession>M8C5E1</accession>
<name>M8C5E1_AEGTA</name>
<dbReference type="AlphaFoldDB" id="M8C5E1"/>
<evidence type="ECO:0000313" key="1">
    <source>
        <dbReference type="EnsemblPlants" id="EMT22232"/>
    </source>
</evidence>
<dbReference type="EnsemblPlants" id="EMT22232">
    <property type="protein sequence ID" value="EMT22232"/>
    <property type="gene ID" value="F775_07148"/>
</dbReference>
<proteinExistence type="predicted"/>
<protein>
    <submittedName>
        <fullName evidence="1">Uncharacterized protein</fullName>
    </submittedName>
</protein>
<reference evidence="1" key="1">
    <citation type="submission" date="2015-06" db="UniProtKB">
        <authorList>
            <consortium name="EnsemblPlants"/>
        </authorList>
    </citation>
    <scope>IDENTIFICATION</scope>
</reference>
<organism evidence="1">
    <name type="scientific">Aegilops tauschii</name>
    <name type="common">Tausch's goatgrass</name>
    <name type="synonym">Aegilops squarrosa</name>
    <dbReference type="NCBI Taxonomy" id="37682"/>
    <lineage>
        <taxon>Eukaryota</taxon>
        <taxon>Viridiplantae</taxon>
        <taxon>Streptophyta</taxon>
        <taxon>Embryophyta</taxon>
        <taxon>Tracheophyta</taxon>
        <taxon>Spermatophyta</taxon>
        <taxon>Magnoliopsida</taxon>
        <taxon>Liliopsida</taxon>
        <taxon>Poales</taxon>
        <taxon>Poaceae</taxon>
        <taxon>BOP clade</taxon>
        <taxon>Pooideae</taxon>
        <taxon>Triticodae</taxon>
        <taxon>Triticeae</taxon>
        <taxon>Triticinae</taxon>
        <taxon>Aegilops</taxon>
    </lineage>
</organism>
<sequence>MADAHALFWGFCRFSLKLPPFLIFQVLDWITYFGHFAGTIFLEFHIPFPHCCKRERILVKDFSITPLLLDVNTKATKLREVIDKIGSTLVFEDADGLEEDETATML</sequence>